<keyword evidence="1" id="KW-0808">Transferase</keyword>
<reference evidence="1 2" key="1">
    <citation type="submission" date="2017-06" db="EMBL/GenBank/DDBJ databases">
        <title>Sequencing and comparative analysis of myxobacterial genomes.</title>
        <authorList>
            <person name="Rupp O."/>
            <person name="Goesmann A."/>
            <person name="Sogaard-Andersen L."/>
        </authorList>
    </citation>
    <scope>NUCLEOTIDE SEQUENCE [LARGE SCALE GENOMIC DNA]</scope>
    <source>
        <strain evidence="1 2">DSM 52655</strain>
    </source>
</reference>
<dbReference type="Proteomes" id="UP000217257">
    <property type="component" value="Chromosome"/>
</dbReference>
<dbReference type="KEGG" id="cfus:CYFUS_001544"/>
<organism evidence="1 2">
    <name type="scientific">Cystobacter fuscus</name>
    <dbReference type="NCBI Taxonomy" id="43"/>
    <lineage>
        <taxon>Bacteria</taxon>
        <taxon>Pseudomonadati</taxon>
        <taxon>Myxococcota</taxon>
        <taxon>Myxococcia</taxon>
        <taxon>Myxococcales</taxon>
        <taxon>Cystobacterineae</taxon>
        <taxon>Archangiaceae</taxon>
        <taxon>Cystobacter</taxon>
    </lineage>
</organism>
<sequence>MMTLYGFGRVHEKVHGVTRDLRALWMLEESGLPYRVHGLDHSAASGEPRNFRYAARNACVAASTAKPVGSLSRMRMYISCCTYVARGRKG</sequence>
<dbReference type="AlphaFoldDB" id="A0A250IXY2"/>
<gene>
    <name evidence="1" type="ORF">CYFUS_001544</name>
</gene>
<accession>A0A250IXY2</accession>
<dbReference type="EMBL" id="CP022098">
    <property type="protein sequence ID" value="ATB36130.1"/>
    <property type="molecule type" value="Genomic_DNA"/>
</dbReference>
<evidence type="ECO:0000313" key="2">
    <source>
        <dbReference type="Proteomes" id="UP000217257"/>
    </source>
</evidence>
<name>A0A250IXY2_9BACT</name>
<dbReference type="RefSeq" id="WP_232537429.1">
    <property type="nucleotide sequence ID" value="NZ_CP022098.1"/>
</dbReference>
<dbReference type="GO" id="GO:0016740">
    <property type="term" value="F:transferase activity"/>
    <property type="evidence" value="ECO:0007669"/>
    <property type="project" value="UniProtKB-KW"/>
</dbReference>
<protein>
    <submittedName>
        <fullName evidence="1">Glutathione S-transferase</fullName>
    </submittedName>
</protein>
<evidence type="ECO:0000313" key="1">
    <source>
        <dbReference type="EMBL" id="ATB36130.1"/>
    </source>
</evidence>
<dbReference type="Gene3D" id="3.40.30.10">
    <property type="entry name" value="Glutaredoxin"/>
    <property type="match status" value="1"/>
</dbReference>
<proteinExistence type="predicted"/>